<dbReference type="OrthoDB" id="2472181at2"/>
<name>A0A5N8VUD4_9ACTN</name>
<dbReference type="InterPro" id="IPR001242">
    <property type="entry name" value="Condensation_dom"/>
</dbReference>
<proteinExistence type="predicted"/>
<dbReference type="Gene3D" id="3.30.559.30">
    <property type="entry name" value="Nonribosomal peptide synthetase, condensation domain"/>
    <property type="match status" value="1"/>
</dbReference>
<dbReference type="GO" id="GO:0009239">
    <property type="term" value="P:enterobactin biosynthetic process"/>
    <property type="evidence" value="ECO:0007669"/>
    <property type="project" value="TreeGrafter"/>
</dbReference>
<dbReference type="RefSeq" id="WP_152779342.1">
    <property type="nucleotide sequence ID" value="NZ_BAABEQ010000014.1"/>
</dbReference>
<dbReference type="Gene3D" id="3.30.559.10">
    <property type="entry name" value="Chloramphenicol acetyltransferase-like domain"/>
    <property type="match status" value="1"/>
</dbReference>
<dbReference type="GO" id="GO:0047527">
    <property type="term" value="F:2,3-dihydroxybenzoate-serine ligase activity"/>
    <property type="evidence" value="ECO:0007669"/>
    <property type="project" value="TreeGrafter"/>
</dbReference>
<dbReference type="Pfam" id="PF00668">
    <property type="entry name" value="Condensation"/>
    <property type="match status" value="1"/>
</dbReference>
<dbReference type="PANTHER" id="PTHR45527">
    <property type="entry name" value="NONRIBOSOMAL PEPTIDE SYNTHETASE"/>
    <property type="match status" value="1"/>
</dbReference>
<dbReference type="AlphaFoldDB" id="A0A5N8VUD4"/>
<organism evidence="2 3">
    <name type="scientific">Streptomyces phyllanthi</name>
    <dbReference type="NCBI Taxonomy" id="1803180"/>
    <lineage>
        <taxon>Bacteria</taxon>
        <taxon>Bacillati</taxon>
        <taxon>Actinomycetota</taxon>
        <taxon>Actinomycetes</taxon>
        <taxon>Kitasatosporales</taxon>
        <taxon>Streptomycetaceae</taxon>
        <taxon>Streptomyces</taxon>
    </lineage>
</organism>
<keyword evidence="3" id="KW-1185">Reference proteome</keyword>
<dbReference type="Proteomes" id="UP000326979">
    <property type="component" value="Unassembled WGS sequence"/>
</dbReference>
<dbReference type="GO" id="GO:0009366">
    <property type="term" value="C:enterobactin synthetase complex"/>
    <property type="evidence" value="ECO:0007669"/>
    <property type="project" value="TreeGrafter"/>
</dbReference>
<dbReference type="GO" id="GO:0005829">
    <property type="term" value="C:cytosol"/>
    <property type="evidence" value="ECO:0007669"/>
    <property type="project" value="TreeGrafter"/>
</dbReference>
<dbReference type="PANTHER" id="PTHR45527:SF1">
    <property type="entry name" value="FATTY ACID SYNTHASE"/>
    <property type="match status" value="1"/>
</dbReference>
<accession>A0A5N8VUD4</accession>
<comment type="caution">
    <text evidence="2">The sequence shown here is derived from an EMBL/GenBank/DDBJ whole genome shotgun (WGS) entry which is preliminary data.</text>
</comment>
<evidence type="ECO:0000313" key="2">
    <source>
        <dbReference type="EMBL" id="MPY38599.1"/>
    </source>
</evidence>
<evidence type="ECO:0000259" key="1">
    <source>
        <dbReference type="Pfam" id="PF00668"/>
    </source>
</evidence>
<sequence length="485" mass="53980">MSTPRIVGTDPGTDGSGSVWRSSLGQERHWAYQLRFPESAAFNVPIAVLLRGEVDLDVLERALRAVVARHESLRASFHDSAGRVMARLHGPEEVPVARHDLRHLPETERILSLREIGSDEAARPFDLRAEPTTRAHLVMMAADETVVVVNFHHIAFDGWSSPVFFNDLNDRYRALLGITEGRAAPRYRYVDFALWQRRRIARGAFQGQLDHWREALASPPPPVPWPEDGRDPQAPWWAGDMAWLGLPQALIGEAQLAARACGTSLFVLGLAVYQLALRRLVGSDHLAVGTPFASRTAPQWNDVVGFFVNTMVMPYTFRPGTTVGQLVRDTHRTVMAAHEHQDLPYGVLLDALTPPVEPERTPYFQTMFILQNTPAPKRHLGDATLATNKLVTGSARYDITFSLGWRHGELALELENRPRLVGQETAIRLARDFFGLLAAAVTDLTTPVEKLEPVAVPVTVQRRGDLEPGTDGLFRGIIGDWRPTL</sequence>
<dbReference type="CDD" id="cd19531">
    <property type="entry name" value="LCL_NRPS-like"/>
    <property type="match status" value="1"/>
</dbReference>
<evidence type="ECO:0000313" key="3">
    <source>
        <dbReference type="Proteomes" id="UP000326979"/>
    </source>
</evidence>
<reference evidence="2 3" key="1">
    <citation type="submission" date="2019-07" db="EMBL/GenBank/DDBJ databases">
        <title>New species of Amycolatopsis and Streptomyces.</title>
        <authorList>
            <person name="Duangmal K."/>
            <person name="Teo W.F.A."/>
            <person name="Lipun K."/>
        </authorList>
    </citation>
    <scope>NUCLEOTIDE SEQUENCE [LARGE SCALE GENOMIC DNA]</scope>
    <source>
        <strain evidence="2 3">TISTR 2346</strain>
    </source>
</reference>
<dbReference type="EMBL" id="VJZE01000003">
    <property type="protein sequence ID" value="MPY38599.1"/>
    <property type="molecule type" value="Genomic_DNA"/>
</dbReference>
<dbReference type="SUPFAM" id="SSF52777">
    <property type="entry name" value="CoA-dependent acyltransferases"/>
    <property type="match status" value="2"/>
</dbReference>
<dbReference type="InterPro" id="IPR023213">
    <property type="entry name" value="CAT-like_dom_sf"/>
</dbReference>
<dbReference type="GO" id="GO:0043041">
    <property type="term" value="P:amino acid activation for nonribosomal peptide biosynthetic process"/>
    <property type="evidence" value="ECO:0007669"/>
    <property type="project" value="TreeGrafter"/>
</dbReference>
<dbReference type="GO" id="GO:0031177">
    <property type="term" value="F:phosphopantetheine binding"/>
    <property type="evidence" value="ECO:0007669"/>
    <property type="project" value="TreeGrafter"/>
</dbReference>
<protein>
    <recommendedName>
        <fullName evidence="1">Condensation domain-containing protein</fullName>
    </recommendedName>
</protein>
<feature type="domain" description="Condensation" evidence="1">
    <location>
        <begin position="26"/>
        <end position="452"/>
    </location>
</feature>
<gene>
    <name evidence="2" type="ORF">FNH04_01060</name>
</gene>
<dbReference type="GO" id="GO:0008610">
    <property type="term" value="P:lipid biosynthetic process"/>
    <property type="evidence" value="ECO:0007669"/>
    <property type="project" value="UniProtKB-ARBA"/>
</dbReference>